<keyword evidence="4" id="KW-1185">Reference proteome</keyword>
<dbReference type="OrthoDB" id="1429208at2"/>
<name>A0A0S7BXK2_9BACT</name>
<dbReference type="RefSeq" id="WP_062036944.1">
    <property type="nucleotide sequence ID" value="NZ_DF968182.1"/>
</dbReference>
<feature type="signal peptide" evidence="1">
    <location>
        <begin position="1"/>
        <end position="22"/>
    </location>
</feature>
<keyword evidence="1" id="KW-0732">Signal</keyword>
<evidence type="ECO:0000259" key="2">
    <source>
        <dbReference type="Pfam" id="PF13568"/>
    </source>
</evidence>
<organism evidence="3">
    <name type="scientific">Lentimicrobium saccharophilum</name>
    <dbReference type="NCBI Taxonomy" id="1678841"/>
    <lineage>
        <taxon>Bacteria</taxon>
        <taxon>Pseudomonadati</taxon>
        <taxon>Bacteroidota</taxon>
        <taxon>Bacteroidia</taxon>
        <taxon>Bacteroidales</taxon>
        <taxon>Lentimicrobiaceae</taxon>
        <taxon>Lentimicrobium</taxon>
    </lineage>
</organism>
<reference evidence="3" key="1">
    <citation type="journal article" date="2015" name="Genome Announc.">
        <title>Draft Genome Sequence of Bacteroidales Strain TBC1, a Novel Isolate from a Methanogenic Wastewater Treatment System.</title>
        <authorList>
            <person name="Tourlousse D.M."/>
            <person name="Matsuura N."/>
            <person name="Sun L."/>
            <person name="Toyonaga M."/>
            <person name="Kuroda K."/>
            <person name="Ohashi A."/>
            <person name="Cruz R."/>
            <person name="Yamaguchi T."/>
            <person name="Sekiguchi Y."/>
        </authorList>
    </citation>
    <scope>NUCLEOTIDE SEQUENCE [LARGE SCALE GENOMIC DNA]</scope>
    <source>
        <strain evidence="3">TBC1</strain>
    </source>
</reference>
<dbReference type="Pfam" id="PF13568">
    <property type="entry name" value="OMP_b-brl_2"/>
    <property type="match status" value="1"/>
</dbReference>
<dbReference type="Proteomes" id="UP000053091">
    <property type="component" value="Unassembled WGS sequence"/>
</dbReference>
<feature type="chain" id="PRO_5006633320" evidence="1">
    <location>
        <begin position="23"/>
        <end position="219"/>
    </location>
</feature>
<accession>A0A0S7BXK2</accession>
<evidence type="ECO:0000256" key="1">
    <source>
        <dbReference type="SAM" id="SignalP"/>
    </source>
</evidence>
<evidence type="ECO:0000313" key="4">
    <source>
        <dbReference type="Proteomes" id="UP000053091"/>
    </source>
</evidence>
<evidence type="ECO:0000313" key="3">
    <source>
        <dbReference type="EMBL" id="GAP41972.1"/>
    </source>
</evidence>
<dbReference type="AlphaFoldDB" id="A0A0S7BXK2"/>
<protein>
    <submittedName>
        <fullName evidence="3">Outer membrane protein beta-barrel domain</fullName>
    </submittedName>
</protein>
<dbReference type="InterPro" id="IPR025665">
    <property type="entry name" value="Beta-barrel_OMP_2"/>
</dbReference>
<dbReference type="EMBL" id="DF968182">
    <property type="protein sequence ID" value="GAP41972.1"/>
    <property type="molecule type" value="Genomic_DNA"/>
</dbReference>
<dbReference type="InterPro" id="IPR011250">
    <property type="entry name" value="OMP/PagP_B-barrel"/>
</dbReference>
<feature type="domain" description="Outer membrane protein beta-barrel" evidence="2">
    <location>
        <begin position="27"/>
        <end position="195"/>
    </location>
</feature>
<dbReference type="SUPFAM" id="SSF56925">
    <property type="entry name" value="OMPA-like"/>
    <property type="match status" value="1"/>
</dbReference>
<sequence>MKKCIIIVLIIIAGFCTIQSQAQSFILKAGMSLPDFYVNEGEDVEMTADYMMRTGFHAGLSADFTLNKVLSFEPGIMFSSKGAKSSDNDAGYRRDVVVALYYLDIPLLLRAGKAISDGIHIYAAAGPYAGVGLSGKSKITSEFSGVEEYNEVDVEWGDAEEEIKRLEFGATFGAGLEIGSFFIGAGYDLGITDISNIPGDHDDFDFKNRVLRITAGYRF</sequence>
<proteinExistence type="predicted"/>
<gene>
    <name evidence="3" type="ORF">TBC1_11100</name>
</gene>
<dbReference type="STRING" id="1678841.TBC1_11100"/>